<keyword evidence="4" id="KW-1185">Reference proteome</keyword>
<reference evidence="3 4" key="1">
    <citation type="submission" date="2019-05" db="EMBL/GenBank/DDBJ databases">
        <authorList>
            <person name="Lee S.D."/>
        </authorList>
    </citation>
    <scope>NUCLEOTIDE SEQUENCE [LARGE SCALE GENOMIC DNA]</scope>
    <source>
        <strain evidence="3 4">YC2-7</strain>
    </source>
</reference>
<dbReference type="InterPro" id="IPR001279">
    <property type="entry name" value="Metallo-B-lactamas"/>
</dbReference>
<dbReference type="RefSeq" id="WP_169588466.1">
    <property type="nucleotide sequence ID" value="NZ_VCQU01000005.1"/>
</dbReference>
<reference evidence="3 4" key="2">
    <citation type="submission" date="2020-06" db="EMBL/GenBank/DDBJ databases">
        <title>Antribacter stalactiti gen. nov., sp. nov., a new member of the family Nacardiaceae isolated from a cave.</title>
        <authorList>
            <person name="Kim I.S."/>
        </authorList>
    </citation>
    <scope>NUCLEOTIDE SEQUENCE [LARGE SCALE GENOMIC DNA]</scope>
    <source>
        <strain evidence="3 4">YC2-7</strain>
    </source>
</reference>
<dbReference type="AlphaFoldDB" id="A0A848KFQ1"/>
<dbReference type="InterPro" id="IPR036866">
    <property type="entry name" value="RibonucZ/Hydroxyglut_hydro"/>
</dbReference>
<name>A0A848KFQ1_9NOCA</name>
<accession>A0A848KFQ1</accession>
<evidence type="ECO:0000256" key="1">
    <source>
        <dbReference type="SAM" id="MobiDB-lite"/>
    </source>
</evidence>
<evidence type="ECO:0000259" key="2">
    <source>
        <dbReference type="Pfam" id="PF12706"/>
    </source>
</evidence>
<dbReference type="SUPFAM" id="SSF56281">
    <property type="entry name" value="Metallo-hydrolase/oxidoreductase"/>
    <property type="match status" value="1"/>
</dbReference>
<feature type="compositionally biased region" description="Low complexity" evidence="1">
    <location>
        <begin position="55"/>
        <end position="68"/>
    </location>
</feature>
<feature type="region of interest" description="Disordered" evidence="1">
    <location>
        <begin position="50"/>
        <end position="69"/>
    </location>
</feature>
<proteinExistence type="predicted"/>
<evidence type="ECO:0000313" key="4">
    <source>
        <dbReference type="Proteomes" id="UP000535543"/>
    </source>
</evidence>
<dbReference type="PANTHER" id="PTHR15032:SF4">
    <property type="entry name" value="N-ACYL-PHOSPHATIDYLETHANOLAMINE-HYDROLYZING PHOSPHOLIPASE D"/>
    <property type="match status" value="1"/>
</dbReference>
<dbReference type="EMBL" id="VCQU01000005">
    <property type="protein sequence ID" value="NMN96488.1"/>
    <property type="molecule type" value="Genomic_DNA"/>
</dbReference>
<feature type="domain" description="Metallo-beta-lactamase" evidence="2">
    <location>
        <begin position="117"/>
        <end position="318"/>
    </location>
</feature>
<sequence>MNVKGATASVLGFAGLSWVAKEAAATRASIGASQSDIKPYATGSSHFRDGTFHNTEAPPATAPSDPTPIVKGMLTRGKVGRPNGDVPLATPLAPADAAELALTWYGHASVLVEIDGYRVLADPVWSERCSPSAKIGPARLHPVPVEIEALPPVDAIVISHDHYDHLDLPTVEALLLHQNAPFVVPLGIGAHLRQWNVPEDRIVELDWDASVSIGALTITCTEARHFSGRGLVRNTTLWASWTLQGPTRRAYFGGDSGYGKCYKEIGETHGPFDLTILPIGAYNDFWREIHMNPEEAVQAHADLNQGDATAGTLVPIHWATFNLAFHTWSEPVERLTAAAEPAGTPVFVPMPGQRVDIARPAAQQNWWDGLS</sequence>
<protein>
    <recommendedName>
        <fullName evidence="2">Metallo-beta-lactamase domain-containing protein</fullName>
    </recommendedName>
</protein>
<gene>
    <name evidence="3" type="ORF">FGL95_15710</name>
</gene>
<organism evidence="3 4">
    <name type="scientific">Antrihabitans stalactiti</name>
    <dbReference type="NCBI Taxonomy" id="2584121"/>
    <lineage>
        <taxon>Bacteria</taxon>
        <taxon>Bacillati</taxon>
        <taxon>Actinomycetota</taxon>
        <taxon>Actinomycetes</taxon>
        <taxon>Mycobacteriales</taxon>
        <taxon>Nocardiaceae</taxon>
        <taxon>Antrihabitans</taxon>
    </lineage>
</organism>
<dbReference type="PANTHER" id="PTHR15032">
    <property type="entry name" value="N-ACYL-PHOSPHATIDYLETHANOLAMINE-HYDROLYZING PHOSPHOLIPASE D"/>
    <property type="match status" value="1"/>
</dbReference>
<comment type="caution">
    <text evidence="3">The sequence shown here is derived from an EMBL/GenBank/DDBJ whole genome shotgun (WGS) entry which is preliminary data.</text>
</comment>
<dbReference type="Pfam" id="PF12706">
    <property type="entry name" value="Lactamase_B_2"/>
    <property type="match status" value="1"/>
</dbReference>
<evidence type="ECO:0000313" key="3">
    <source>
        <dbReference type="EMBL" id="NMN96488.1"/>
    </source>
</evidence>
<dbReference type="Proteomes" id="UP000535543">
    <property type="component" value="Unassembled WGS sequence"/>
</dbReference>
<dbReference type="Gene3D" id="3.60.15.10">
    <property type="entry name" value="Ribonuclease Z/Hydroxyacylglutathione hydrolase-like"/>
    <property type="match status" value="1"/>
</dbReference>
<dbReference type="GO" id="GO:0005737">
    <property type="term" value="C:cytoplasm"/>
    <property type="evidence" value="ECO:0007669"/>
    <property type="project" value="TreeGrafter"/>
</dbReference>